<dbReference type="Pfam" id="PF13229">
    <property type="entry name" value="Beta_helix"/>
    <property type="match status" value="2"/>
</dbReference>
<gene>
    <name evidence="5" type="ORF">IDH41_27200</name>
</gene>
<feature type="domain" description="Right handed beta helix" evidence="4">
    <location>
        <begin position="550"/>
        <end position="699"/>
    </location>
</feature>
<dbReference type="InterPro" id="IPR011050">
    <property type="entry name" value="Pectin_lyase_fold/virulence"/>
</dbReference>
<dbReference type="InterPro" id="IPR039448">
    <property type="entry name" value="Beta_helix"/>
</dbReference>
<accession>A0A927CRI7</accession>
<feature type="compositionally biased region" description="Basic and acidic residues" evidence="2">
    <location>
        <begin position="146"/>
        <end position="164"/>
    </location>
</feature>
<feature type="region of interest" description="Disordered" evidence="2">
    <location>
        <begin position="146"/>
        <end position="167"/>
    </location>
</feature>
<dbReference type="RefSeq" id="WP_190866815.1">
    <property type="nucleotide sequence ID" value="NZ_JACXIY010000044.1"/>
</dbReference>
<dbReference type="Gene3D" id="2.160.20.10">
    <property type="entry name" value="Single-stranded right-handed beta-helix, Pectin lyase-like"/>
    <property type="match status" value="3"/>
</dbReference>
<dbReference type="PANTHER" id="PTHR22990:SF15">
    <property type="entry name" value="F-BOX ONLY PROTEIN 10"/>
    <property type="match status" value="1"/>
</dbReference>
<evidence type="ECO:0000256" key="1">
    <source>
        <dbReference type="ARBA" id="ARBA00022737"/>
    </source>
</evidence>
<keyword evidence="1" id="KW-0677">Repeat</keyword>
<comment type="caution">
    <text evidence="5">The sequence shown here is derived from an EMBL/GenBank/DDBJ whole genome shotgun (WGS) entry which is preliminary data.</text>
</comment>
<dbReference type="InterPro" id="IPR051550">
    <property type="entry name" value="SCF-Subunits/Alg-Epimerases"/>
</dbReference>
<dbReference type="PANTHER" id="PTHR22990">
    <property type="entry name" value="F-BOX ONLY PROTEIN"/>
    <property type="match status" value="1"/>
</dbReference>
<keyword evidence="3" id="KW-0732">Signal</keyword>
<dbReference type="SUPFAM" id="SSF51126">
    <property type="entry name" value="Pectin lyase-like"/>
    <property type="match status" value="2"/>
</dbReference>
<sequence>MLLKLGLAALIVLQLSALSGYAEPAIYSTGAGEAVPSAQARYEIELSRWGIYKDGTHPVETTKGINNALKWAAQNGKTVVSLPSGTYLVDKNSRIDMVGDMTFELPPDAILRKETNGKEKYELMYLGYGVNNVTLRGGVYEGDRETHDYKRKDNPHTSGTHEHGSGIVTEGASNVTIEGVKAAEFTGDGLFIGGHGTMVKDLYENGFVQGELNAKGINISNPKKIRTRNPVVLNNEMFKTERYFELSNAAKLPGTFDIYFYRSNGRFLEKQAGRKMRDIIPIPDGAAQFHLVFDQAARKGAYVEVWNRVVSENVIVRSSEFAFNRRQGITVAGGDNIVIENNSLHDIKGTAPQSGIDLEGGFGENGHRNSNITIRGNKFYNNAAYDLILYDGRDAVVEDNHFASKGAIGLSVSEPFTGATVRNNHFDGTRLYAAHDATFLNNRMNDSYTTLSGPNIKIDGMSFTDSKFSISAKTAFGVSASNITIENTKKSDTGLVVWGKPVHLKNVTITGEPALRAVTGGAAEGSIFDNLKVVGFNSNYGLALPPGTYNNCEFEGAEGGKFGAIAAELAGKYVFNGCVFKSPSSVGINLLGNNPKLDLTVRDSTFELLGNTQAISVQAARSVVLENNTITAVKLTNAATELIKLNDVWKKKEKNDILKAVIRGNTITANIAAVGISTVNAGVGAPAFTVENNTLVKAKLALKGNDIAKNNTAK</sequence>
<reference evidence="5" key="1">
    <citation type="submission" date="2020-09" db="EMBL/GenBank/DDBJ databases">
        <title>A novel bacterium of genus Paenibacillus, isolated from South China Sea.</title>
        <authorList>
            <person name="Huang H."/>
            <person name="Mo K."/>
            <person name="Hu Y."/>
        </authorList>
    </citation>
    <scope>NUCLEOTIDE SEQUENCE</scope>
    <source>
        <strain evidence="5">IB182493</strain>
    </source>
</reference>
<dbReference type="InterPro" id="IPR006626">
    <property type="entry name" value="PbH1"/>
</dbReference>
<dbReference type="Proteomes" id="UP000632125">
    <property type="component" value="Unassembled WGS sequence"/>
</dbReference>
<dbReference type="SMART" id="SM00710">
    <property type="entry name" value="PbH1"/>
    <property type="match status" value="10"/>
</dbReference>
<dbReference type="AlphaFoldDB" id="A0A927CRI7"/>
<protein>
    <submittedName>
        <fullName evidence="5">Right-handed parallel beta-helix repeat-containing protein</fullName>
    </submittedName>
</protein>
<organism evidence="5 6">
    <name type="scientific">Paenibacillus arenilitoris</name>
    <dbReference type="NCBI Taxonomy" id="2772299"/>
    <lineage>
        <taxon>Bacteria</taxon>
        <taxon>Bacillati</taxon>
        <taxon>Bacillota</taxon>
        <taxon>Bacilli</taxon>
        <taxon>Bacillales</taxon>
        <taxon>Paenibacillaceae</taxon>
        <taxon>Paenibacillus</taxon>
    </lineage>
</organism>
<evidence type="ECO:0000313" key="5">
    <source>
        <dbReference type="EMBL" id="MBD2872277.1"/>
    </source>
</evidence>
<evidence type="ECO:0000313" key="6">
    <source>
        <dbReference type="Proteomes" id="UP000632125"/>
    </source>
</evidence>
<dbReference type="EMBL" id="JACXIY010000044">
    <property type="protein sequence ID" value="MBD2872277.1"/>
    <property type="molecule type" value="Genomic_DNA"/>
</dbReference>
<evidence type="ECO:0000256" key="3">
    <source>
        <dbReference type="SAM" id="SignalP"/>
    </source>
</evidence>
<evidence type="ECO:0000259" key="4">
    <source>
        <dbReference type="Pfam" id="PF13229"/>
    </source>
</evidence>
<keyword evidence="6" id="KW-1185">Reference proteome</keyword>
<feature type="signal peptide" evidence="3">
    <location>
        <begin position="1"/>
        <end position="22"/>
    </location>
</feature>
<feature type="chain" id="PRO_5038358073" evidence="3">
    <location>
        <begin position="23"/>
        <end position="714"/>
    </location>
</feature>
<dbReference type="InterPro" id="IPR012334">
    <property type="entry name" value="Pectin_lyas_fold"/>
</dbReference>
<name>A0A927CRI7_9BACL</name>
<feature type="domain" description="Right handed beta helix" evidence="4">
    <location>
        <begin position="312"/>
        <end position="432"/>
    </location>
</feature>
<proteinExistence type="predicted"/>
<evidence type="ECO:0000256" key="2">
    <source>
        <dbReference type="SAM" id="MobiDB-lite"/>
    </source>
</evidence>